<accession>A0A6J8A0L0</accession>
<protein>
    <recommendedName>
        <fullName evidence="4">C1q domain-containing protein</fullName>
    </recommendedName>
</protein>
<dbReference type="InterPro" id="IPR050822">
    <property type="entry name" value="Cerebellin_Synaptic_Org"/>
</dbReference>
<evidence type="ECO:0000256" key="2">
    <source>
        <dbReference type="ARBA" id="ARBA00022525"/>
    </source>
</evidence>
<dbReference type="PROSITE" id="PS50871">
    <property type="entry name" value="C1Q"/>
    <property type="match status" value="1"/>
</dbReference>
<reference evidence="5 6" key="1">
    <citation type="submission" date="2020-06" db="EMBL/GenBank/DDBJ databases">
        <authorList>
            <person name="Li R."/>
            <person name="Bekaert M."/>
        </authorList>
    </citation>
    <scope>NUCLEOTIDE SEQUENCE [LARGE SCALE GENOMIC DNA]</scope>
    <source>
        <strain evidence="6">wild</strain>
    </source>
</reference>
<gene>
    <name evidence="5" type="ORF">MCOR_2354</name>
</gene>
<dbReference type="SMART" id="SM00110">
    <property type="entry name" value="C1Q"/>
    <property type="match status" value="1"/>
</dbReference>
<dbReference type="Gene3D" id="2.60.120.40">
    <property type="match status" value="1"/>
</dbReference>
<dbReference type="PANTHER" id="PTHR22923:SF116">
    <property type="entry name" value="C1Q DOMAIN-CONTAINING PROTEIN"/>
    <property type="match status" value="1"/>
</dbReference>
<proteinExistence type="predicted"/>
<keyword evidence="6" id="KW-1185">Reference proteome</keyword>
<dbReference type="SUPFAM" id="SSF49842">
    <property type="entry name" value="TNF-like"/>
    <property type="match status" value="1"/>
</dbReference>
<sequence>MIKQVHVLTAVVLQVTKPLFSISGNAVVFSALLSHNLVNVPNGQVIIFDKTSVNVGNGYVTQTGIFRAPVAGVYQFTLTIGGHVVNTHANILHNGNIIGHLYADPFRDGQYDRATLTLALYLDIGDEVWTVDPDGQNNQVIIGSNAGMPVSIFTGHLIVANKEISKRNKMCVLFYL</sequence>
<keyword evidence="2" id="KW-0964">Secreted</keyword>
<dbReference type="PRINTS" id="PR00007">
    <property type="entry name" value="COMPLEMNTC1Q"/>
</dbReference>
<dbReference type="InterPro" id="IPR001073">
    <property type="entry name" value="C1q_dom"/>
</dbReference>
<evidence type="ECO:0000313" key="6">
    <source>
        <dbReference type="Proteomes" id="UP000507470"/>
    </source>
</evidence>
<dbReference type="EMBL" id="CACVKT020000513">
    <property type="protein sequence ID" value="CAC5359554.1"/>
    <property type="molecule type" value="Genomic_DNA"/>
</dbReference>
<organism evidence="5 6">
    <name type="scientific">Mytilus coruscus</name>
    <name type="common">Sea mussel</name>
    <dbReference type="NCBI Taxonomy" id="42192"/>
    <lineage>
        <taxon>Eukaryota</taxon>
        <taxon>Metazoa</taxon>
        <taxon>Spiralia</taxon>
        <taxon>Lophotrochozoa</taxon>
        <taxon>Mollusca</taxon>
        <taxon>Bivalvia</taxon>
        <taxon>Autobranchia</taxon>
        <taxon>Pteriomorphia</taxon>
        <taxon>Mytilida</taxon>
        <taxon>Mytiloidea</taxon>
        <taxon>Mytilidae</taxon>
        <taxon>Mytilinae</taxon>
        <taxon>Mytilus</taxon>
    </lineage>
</organism>
<evidence type="ECO:0000256" key="1">
    <source>
        <dbReference type="ARBA" id="ARBA00004613"/>
    </source>
</evidence>
<dbReference type="AlphaFoldDB" id="A0A6J8A0L0"/>
<keyword evidence="3" id="KW-0732">Signal</keyword>
<dbReference type="GO" id="GO:0005576">
    <property type="term" value="C:extracellular region"/>
    <property type="evidence" value="ECO:0007669"/>
    <property type="project" value="UniProtKB-SubCell"/>
</dbReference>
<evidence type="ECO:0000256" key="3">
    <source>
        <dbReference type="ARBA" id="ARBA00022729"/>
    </source>
</evidence>
<name>A0A6J8A0L0_MYTCO</name>
<evidence type="ECO:0000259" key="4">
    <source>
        <dbReference type="PROSITE" id="PS50871"/>
    </source>
</evidence>
<feature type="domain" description="C1q" evidence="4">
    <location>
        <begin position="22"/>
        <end position="164"/>
    </location>
</feature>
<dbReference type="Pfam" id="PF00386">
    <property type="entry name" value="C1q"/>
    <property type="match status" value="1"/>
</dbReference>
<dbReference type="InterPro" id="IPR008983">
    <property type="entry name" value="Tumour_necrosis_fac-like_dom"/>
</dbReference>
<comment type="subcellular location">
    <subcellularLocation>
        <location evidence="1">Secreted</location>
    </subcellularLocation>
</comment>
<dbReference type="Proteomes" id="UP000507470">
    <property type="component" value="Unassembled WGS sequence"/>
</dbReference>
<dbReference type="PANTHER" id="PTHR22923">
    <property type="entry name" value="CEREBELLIN-RELATED"/>
    <property type="match status" value="1"/>
</dbReference>
<dbReference type="OrthoDB" id="6125213at2759"/>
<evidence type="ECO:0000313" key="5">
    <source>
        <dbReference type="EMBL" id="CAC5359554.1"/>
    </source>
</evidence>